<dbReference type="AlphaFoldDB" id="A0A7T1TCU5"/>
<accession>A0A7T1TCU5</accession>
<dbReference type="Proteomes" id="UP000595046">
    <property type="component" value="Chromosome"/>
</dbReference>
<gene>
    <name evidence="2" type="ORF">G4Z16_11245</name>
</gene>
<evidence type="ECO:0000313" key="3">
    <source>
        <dbReference type="Proteomes" id="UP000595046"/>
    </source>
</evidence>
<sequence length="201" mass="20414">MRAGITGLALLGALASGCGIRSTSVPVDAGAAPSRVGCVLPGSRETADEDDGGNLPVRVYLACGSRVSPVERRVALPDGDDSERLPVARGLLDALRAQPDSEEEAAGFKTAVPGDLKVSGPREGDPPATLRLSRPLKDLPSFALAQIVCTYADTAAAGTDRSVILGGRATDGGAEEPVRSFACDTALRTHPEAAATAGTPL</sequence>
<proteinExistence type="predicted"/>
<protein>
    <recommendedName>
        <fullName evidence="4">Lipoprotein</fullName>
    </recommendedName>
</protein>
<organism evidence="2 3">
    <name type="scientific">Streptomyces bathyalis</name>
    <dbReference type="NCBI Taxonomy" id="2710756"/>
    <lineage>
        <taxon>Bacteria</taxon>
        <taxon>Bacillati</taxon>
        <taxon>Actinomycetota</taxon>
        <taxon>Actinomycetes</taxon>
        <taxon>Kitasatosporales</taxon>
        <taxon>Streptomycetaceae</taxon>
        <taxon>Streptomyces</taxon>
    </lineage>
</organism>
<evidence type="ECO:0000256" key="1">
    <source>
        <dbReference type="SAM" id="MobiDB-lite"/>
    </source>
</evidence>
<evidence type="ECO:0000313" key="2">
    <source>
        <dbReference type="EMBL" id="QPP10608.1"/>
    </source>
</evidence>
<reference evidence="3" key="1">
    <citation type="submission" date="2020-02" db="EMBL/GenBank/DDBJ databases">
        <title>Streptomyces sp. ASO4wet.</title>
        <authorList>
            <person name="Risdian C."/>
            <person name="Landwehr W."/>
            <person name="Schupp P."/>
            <person name="Wink J."/>
        </authorList>
    </citation>
    <scope>NUCLEOTIDE SEQUENCE [LARGE SCALE GENOMIC DNA]</scope>
    <source>
        <strain evidence="3">ASO4wet</strain>
    </source>
</reference>
<keyword evidence="3" id="KW-1185">Reference proteome</keyword>
<feature type="region of interest" description="Disordered" evidence="1">
    <location>
        <begin position="98"/>
        <end position="132"/>
    </location>
</feature>
<dbReference type="EMBL" id="CP048882">
    <property type="protein sequence ID" value="QPP10608.1"/>
    <property type="molecule type" value="Genomic_DNA"/>
</dbReference>
<name>A0A7T1TCU5_9ACTN</name>
<evidence type="ECO:0008006" key="4">
    <source>
        <dbReference type="Google" id="ProtNLM"/>
    </source>
</evidence>
<dbReference type="KEGG" id="sbat:G4Z16_11245"/>
<dbReference type="PROSITE" id="PS51257">
    <property type="entry name" value="PROKAR_LIPOPROTEIN"/>
    <property type="match status" value="1"/>
</dbReference>